<evidence type="ECO:0000256" key="1">
    <source>
        <dbReference type="SAM" id="Phobius"/>
    </source>
</evidence>
<evidence type="ECO:0000313" key="4">
    <source>
        <dbReference type="Proteomes" id="UP000318571"/>
    </source>
</evidence>
<gene>
    <name evidence="3" type="ORF">TCAL_14768</name>
</gene>
<dbReference type="AlphaFoldDB" id="A0A553PGG4"/>
<keyword evidence="2" id="KW-0732">Signal</keyword>
<feature type="chain" id="PRO_5021789666" evidence="2">
    <location>
        <begin position="16"/>
        <end position="157"/>
    </location>
</feature>
<reference evidence="3 4" key="1">
    <citation type="journal article" date="2018" name="Nat. Ecol. Evol.">
        <title>Genomic signatures of mitonuclear coevolution across populations of Tigriopus californicus.</title>
        <authorList>
            <person name="Barreto F.S."/>
            <person name="Watson E.T."/>
            <person name="Lima T.G."/>
            <person name="Willett C.S."/>
            <person name="Edmands S."/>
            <person name="Li W."/>
            <person name="Burton R.S."/>
        </authorList>
    </citation>
    <scope>NUCLEOTIDE SEQUENCE [LARGE SCALE GENOMIC DNA]</scope>
    <source>
        <strain evidence="3 4">San Diego</strain>
    </source>
</reference>
<feature type="signal peptide" evidence="2">
    <location>
        <begin position="1"/>
        <end position="15"/>
    </location>
</feature>
<keyword evidence="4" id="KW-1185">Reference proteome</keyword>
<sequence>MLRWMRAHPLRLAAAQPCWLVFAPGKSVGCPRSISGLVARRPRPSGSKRSKPTAGLALVTTPQRGIQLGWLLGPPPARGTKAYYQRYAFCLGGLLIAILASCWYEEMLQWQIWDAEGDYRPFIQILDREEVEIQKALKAAKIQLVCSAESSPRPPSS</sequence>
<organism evidence="3 4">
    <name type="scientific">Tigriopus californicus</name>
    <name type="common">Marine copepod</name>
    <dbReference type="NCBI Taxonomy" id="6832"/>
    <lineage>
        <taxon>Eukaryota</taxon>
        <taxon>Metazoa</taxon>
        <taxon>Ecdysozoa</taxon>
        <taxon>Arthropoda</taxon>
        <taxon>Crustacea</taxon>
        <taxon>Multicrustacea</taxon>
        <taxon>Hexanauplia</taxon>
        <taxon>Copepoda</taxon>
        <taxon>Harpacticoida</taxon>
        <taxon>Harpacticidae</taxon>
        <taxon>Tigriopus</taxon>
    </lineage>
</organism>
<keyword evidence="1" id="KW-0472">Membrane</keyword>
<evidence type="ECO:0000313" key="3">
    <source>
        <dbReference type="EMBL" id="TRY76779.1"/>
    </source>
</evidence>
<proteinExistence type="predicted"/>
<protein>
    <submittedName>
        <fullName evidence="3">Uncharacterized protein</fullName>
    </submittedName>
</protein>
<feature type="transmembrane region" description="Helical" evidence="1">
    <location>
        <begin position="84"/>
        <end position="104"/>
    </location>
</feature>
<name>A0A553PGG4_TIGCA</name>
<dbReference type="Proteomes" id="UP000318571">
    <property type="component" value="Chromosome 5"/>
</dbReference>
<dbReference type="EMBL" id="VCGU01000004">
    <property type="protein sequence ID" value="TRY76779.1"/>
    <property type="molecule type" value="Genomic_DNA"/>
</dbReference>
<comment type="caution">
    <text evidence="3">The sequence shown here is derived from an EMBL/GenBank/DDBJ whole genome shotgun (WGS) entry which is preliminary data.</text>
</comment>
<keyword evidence="1" id="KW-1133">Transmembrane helix</keyword>
<accession>A0A553PGG4</accession>
<keyword evidence="1" id="KW-0812">Transmembrane</keyword>
<evidence type="ECO:0000256" key="2">
    <source>
        <dbReference type="SAM" id="SignalP"/>
    </source>
</evidence>